<evidence type="ECO:0000313" key="3">
    <source>
        <dbReference type="Proteomes" id="UP001165092"/>
    </source>
</evidence>
<keyword evidence="1" id="KW-1133">Transmembrane helix</keyword>
<protein>
    <submittedName>
        <fullName evidence="2">Uncharacterized protein</fullName>
    </submittedName>
</protein>
<feature type="transmembrane region" description="Helical" evidence="1">
    <location>
        <begin position="136"/>
        <end position="161"/>
    </location>
</feature>
<accession>A0A9W6P295</accession>
<evidence type="ECO:0000313" key="2">
    <source>
        <dbReference type="EMBL" id="GLU45777.1"/>
    </source>
</evidence>
<dbReference type="Proteomes" id="UP001165092">
    <property type="component" value="Unassembled WGS sequence"/>
</dbReference>
<organism evidence="2 3">
    <name type="scientific">Nocardiopsis ansamitocini</name>
    <dbReference type="NCBI Taxonomy" id="1670832"/>
    <lineage>
        <taxon>Bacteria</taxon>
        <taxon>Bacillati</taxon>
        <taxon>Actinomycetota</taxon>
        <taxon>Actinomycetes</taxon>
        <taxon>Streptosporangiales</taxon>
        <taxon>Nocardiopsidaceae</taxon>
        <taxon>Nocardiopsis</taxon>
    </lineage>
</organism>
<dbReference type="EMBL" id="BSQG01000001">
    <property type="protein sequence ID" value="GLU45777.1"/>
    <property type="molecule type" value="Genomic_DNA"/>
</dbReference>
<sequence length="198" mass="23111">MDRYERELRRSLRWYPKHYRERHGDEIVETALELRDLDELTVSKAERRGLMWAGLATRARERPPFLNWLAYRFFNIRVPHRHRMWARDDLMSRYYPVRTIMASLAFYLVLVLPLYLLSSPETGFWAMLAAPLGGALGGVLTNGGMIALAGGLVVLMGAASIPYQRRRMLTKHDFHRDGRPVHWTTYRDPSGRVWAVRA</sequence>
<dbReference type="AlphaFoldDB" id="A0A9W6P295"/>
<feature type="transmembrane region" description="Helical" evidence="1">
    <location>
        <begin position="95"/>
        <end position="116"/>
    </location>
</feature>
<reference evidence="2" key="1">
    <citation type="submission" date="2023-02" db="EMBL/GenBank/DDBJ databases">
        <title>Nocardiopsis ansamitocini NBRC 112285.</title>
        <authorList>
            <person name="Ichikawa N."/>
            <person name="Sato H."/>
            <person name="Tonouchi N."/>
        </authorList>
    </citation>
    <scope>NUCLEOTIDE SEQUENCE</scope>
    <source>
        <strain evidence="2">NBRC 112285</strain>
    </source>
</reference>
<dbReference type="RefSeq" id="WP_285756663.1">
    <property type="nucleotide sequence ID" value="NZ_BSQG01000001.1"/>
</dbReference>
<name>A0A9W6P295_9ACTN</name>
<keyword evidence="1" id="KW-0472">Membrane</keyword>
<evidence type="ECO:0000256" key="1">
    <source>
        <dbReference type="SAM" id="Phobius"/>
    </source>
</evidence>
<gene>
    <name evidence="2" type="ORF">Nans01_01280</name>
</gene>
<proteinExistence type="predicted"/>
<keyword evidence="1" id="KW-0812">Transmembrane</keyword>
<keyword evidence="3" id="KW-1185">Reference proteome</keyword>
<comment type="caution">
    <text evidence="2">The sequence shown here is derived from an EMBL/GenBank/DDBJ whole genome shotgun (WGS) entry which is preliminary data.</text>
</comment>